<protein>
    <recommendedName>
        <fullName evidence="4">Secreted protein</fullName>
    </recommendedName>
</protein>
<name>A0A9D4HPQ7_DREPO</name>
<dbReference type="Proteomes" id="UP000828390">
    <property type="component" value="Unassembled WGS sequence"/>
</dbReference>
<accession>A0A9D4HPQ7</accession>
<keyword evidence="1" id="KW-0732">Signal</keyword>
<sequence length="97" mass="11128">MWRMLVAAFTPMRITMQDLCLYVFAFVSVIDSQLTSNTTSEGSFMTRQPWTEQNFVDLFKGQVDDKLCPQTSICHNRPDMTRVYENSKASECCKGKA</sequence>
<dbReference type="EMBL" id="JAIWYP010000012">
    <property type="protein sequence ID" value="KAH3728442.1"/>
    <property type="molecule type" value="Genomic_DNA"/>
</dbReference>
<comment type="caution">
    <text evidence="2">The sequence shown here is derived from an EMBL/GenBank/DDBJ whole genome shotgun (WGS) entry which is preliminary data.</text>
</comment>
<feature type="chain" id="PRO_5038482860" description="Secreted protein" evidence="1">
    <location>
        <begin position="17"/>
        <end position="97"/>
    </location>
</feature>
<dbReference type="AlphaFoldDB" id="A0A9D4HPQ7"/>
<evidence type="ECO:0000313" key="3">
    <source>
        <dbReference type="Proteomes" id="UP000828390"/>
    </source>
</evidence>
<reference evidence="2" key="1">
    <citation type="journal article" date="2019" name="bioRxiv">
        <title>The Genome of the Zebra Mussel, Dreissena polymorpha: A Resource for Invasive Species Research.</title>
        <authorList>
            <person name="McCartney M.A."/>
            <person name="Auch B."/>
            <person name="Kono T."/>
            <person name="Mallez S."/>
            <person name="Zhang Y."/>
            <person name="Obille A."/>
            <person name="Becker A."/>
            <person name="Abrahante J.E."/>
            <person name="Garbe J."/>
            <person name="Badalamenti J.P."/>
            <person name="Herman A."/>
            <person name="Mangelson H."/>
            <person name="Liachko I."/>
            <person name="Sullivan S."/>
            <person name="Sone E.D."/>
            <person name="Koren S."/>
            <person name="Silverstein K.A.T."/>
            <person name="Beckman K.B."/>
            <person name="Gohl D.M."/>
        </authorList>
    </citation>
    <scope>NUCLEOTIDE SEQUENCE</scope>
    <source>
        <strain evidence="2">Duluth1</strain>
        <tissue evidence="2">Whole animal</tissue>
    </source>
</reference>
<evidence type="ECO:0000256" key="1">
    <source>
        <dbReference type="SAM" id="SignalP"/>
    </source>
</evidence>
<evidence type="ECO:0008006" key="4">
    <source>
        <dbReference type="Google" id="ProtNLM"/>
    </source>
</evidence>
<keyword evidence="3" id="KW-1185">Reference proteome</keyword>
<reference evidence="2" key="2">
    <citation type="submission" date="2020-11" db="EMBL/GenBank/DDBJ databases">
        <authorList>
            <person name="McCartney M.A."/>
            <person name="Auch B."/>
            <person name="Kono T."/>
            <person name="Mallez S."/>
            <person name="Becker A."/>
            <person name="Gohl D.M."/>
            <person name="Silverstein K.A.T."/>
            <person name="Koren S."/>
            <person name="Bechman K.B."/>
            <person name="Herman A."/>
            <person name="Abrahante J.E."/>
            <person name="Garbe J."/>
        </authorList>
    </citation>
    <scope>NUCLEOTIDE SEQUENCE</scope>
    <source>
        <strain evidence="2">Duluth1</strain>
        <tissue evidence="2">Whole animal</tissue>
    </source>
</reference>
<proteinExistence type="predicted"/>
<feature type="signal peptide" evidence="1">
    <location>
        <begin position="1"/>
        <end position="16"/>
    </location>
</feature>
<organism evidence="2 3">
    <name type="scientific">Dreissena polymorpha</name>
    <name type="common">Zebra mussel</name>
    <name type="synonym">Mytilus polymorpha</name>
    <dbReference type="NCBI Taxonomy" id="45954"/>
    <lineage>
        <taxon>Eukaryota</taxon>
        <taxon>Metazoa</taxon>
        <taxon>Spiralia</taxon>
        <taxon>Lophotrochozoa</taxon>
        <taxon>Mollusca</taxon>
        <taxon>Bivalvia</taxon>
        <taxon>Autobranchia</taxon>
        <taxon>Heteroconchia</taxon>
        <taxon>Euheterodonta</taxon>
        <taxon>Imparidentia</taxon>
        <taxon>Neoheterodontei</taxon>
        <taxon>Myida</taxon>
        <taxon>Dreissenoidea</taxon>
        <taxon>Dreissenidae</taxon>
        <taxon>Dreissena</taxon>
    </lineage>
</organism>
<evidence type="ECO:0000313" key="2">
    <source>
        <dbReference type="EMBL" id="KAH3728442.1"/>
    </source>
</evidence>
<gene>
    <name evidence="2" type="ORF">DPMN_054398</name>
</gene>